<protein>
    <submittedName>
        <fullName evidence="1">Uncharacterized protein</fullName>
    </submittedName>
</protein>
<keyword evidence="2" id="KW-1185">Reference proteome</keyword>
<dbReference type="RefSeq" id="XP_014144438.1">
    <property type="nucleotide sequence ID" value="XM_014288963.1"/>
</dbReference>
<reference evidence="1 2" key="1">
    <citation type="submission" date="2011-02" db="EMBL/GenBank/DDBJ databases">
        <title>The Genome Sequence of Sphaeroforma arctica JP610.</title>
        <authorList>
            <consortium name="The Broad Institute Genome Sequencing Platform"/>
            <person name="Russ C."/>
            <person name="Cuomo C."/>
            <person name="Young S.K."/>
            <person name="Zeng Q."/>
            <person name="Gargeya S."/>
            <person name="Alvarado L."/>
            <person name="Berlin A."/>
            <person name="Chapman S.B."/>
            <person name="Chen Z."/>
            <person name="Freedman E."/>
            <person name="Gellesch M."/>
            <person name="Goldberg J."/>
            <person name="Griggs A."/>
            <person name="Gujja S."/>
            <person name="Heilman E."/>
            <person name="Heiman D."/>
            <person name="Howarth C."/>
            <person name="Mehta T."/>
            <person name="Neiman D."/>
            <person name="Pearson M."/>
            <person name="Roberts A."/>
            <person name="Saif S."/>
            <person name="Shea T."/>
            <person name="Shenoy N."/>
            <person name="Sisk P."/>
            <person name="Stolte C."/>
            <person name="Sykes S."/>
            <person name="White J."/>
            <person name="Yandava C."/>
            <person name="Burger G."/>
            <person name="Gray M.W."/>
            <person name="Holland P.W.H."/>
            <person name="King N."/>
            <person name="Lang F.B.F."/>
            <person name="Roger A.J."/>
            <person name="Ruiz-Trillo I."/>
            <person name="Haas B."/>
            <person name="Nusbaum C."/>
            <person name="Birren B."/>
        </authorList>
    </citation>
    <scope>NUCLEOTIDE SEQUENCE [LARGE SCALE GENOMIC DNA]</scope>
    <source>
        <strain evidence="1 2">JP610</strain>
    </source>
</reference>
<evidence type="ECO:0000313" key="1">
    <source>
        <dbReference type="EMBL" id="KNC70536.1"/>
    </source>
</evidence>
<accession>A0A0L0F1K8</accession>
<gene>
    <name evidence="1" type="ORF">SARC_16935</name>
</gene>
<organism evidence="1 2">
    <name type="scientific">Sphaeroforma arctica JP610</name>
    <dbReference type="NCBI Taxonomy" id="667725"/>
    <lineage>
        <taxon>Eukaryota</taxon>
        <taxon>Ichthyosporea</taxon>
        <taxon>Ichthyophonida</taxon>
        <taxon>Sphaeroforma</taxon>
    </lineage>
</organism>
<dbReference type="GeneID" id="25917439"/>
<evidence type="ECO:0000313" key="2">
    <source>
        <dbReference type="Proteomes" id="UP000054560"/>
    </source>
</evidence>
<dbReference type="Proteomes" id="UP000054560">
    <property type="component" value="Unassembled WGS sequence"/>
</dbReference>
<dbReference type="AlphaFoldDB" id="A0A0L0F1K8"/>
<feature type="non-terminal residue" evidence="1">
    <location>
        <position position="57"/>
    </location>
</feature>
<proteinExistence type="predicted"/>
<name>A0A0L0F1K8_9EUKA</name>
<dbReference type="EMBL" id="KQ250904">
    <property type="protein sequence ID" value="KNC70536.1"/>
    <property type="molecule type" value="Genomic_DNA"/>
</dbReference>
<sequence length="57" mass="6769">MRGNFAWSETMDLALFVAILYHRHMSEFLGTWDDKEHKRISQLLTNPKIQDTKTAQF</sequence>